<organism evidence="1 2">
    <name type="scientific">Brassica cretica</name>
    <name type="common">Mustard</name>
    <dbReference type="NCBI Taxonomy" id="69181"/>
    <lineage>
        <taxon>Eukaryota</taxon>
        <taxon>Viridiplantae</taxon>
        <taxon>Streptophyta</taxon>
        <taxon>Embryophyta</taxon>
        <taxon>Tracheophyta</taxon>
        <taxon>Spermatophyta</taxon>
        <taxon>Magnoliopsida</taxon>
        <taxon>eudicotyledons</taxon>
        <taxon>Gunneridae</taxon>
        <taxon>Pentapetalae</taxon>
        <taxon>rosids</taxon>
        <taxon>malvids</taxon>
        <taxon>Brassicales</taxon>
        <taxon>Brassicaceae</taxon>
        <taxon>Brassiceae</taxon>
        <taxon>Brassica</taxon>
    </lineage>
</organism>
<evidence type="ECO:0000313" key="1">
    <source>
        <dbReference type="EMBL" id="KAF3501633.1"/>
    </source>
</evidence>
<name>A0A8S9NKW4_BRACR</name>
<sequence>MVRALFLCPDRWGACQGELPPPIPSGVELHPWAMDSGIASLSGAVAWAGDFESLFVEPSGVL</sequence>
<comment type="caution">
    <text evidence="1">The sequence shown here is derived from an EMBL/GenBank/DDBJ whole genome shotgun (WGS) entry which is preliminary data.</text>
</comment>
<protein>
    <submittedName>
        <fullName evidence="1">Uncharacterized protein</fullName>
    </submittedName>
</protein>
<gene>
    <name evidence="1" type="ORF">F2Q69_00043102</name>
</gene>
<evidence type="ECO:0000313" key="2">
    <source>
        <dbReference type="Proteomes" id="UP000712600"/>
    </source>
</evidence>
<dbReference type="AlphaFoldDB" id="A0A8S9NKW4"/>
<dbReference type="EMBL" id="QGKX02001621">
    <property type="protein sequence ID" value="KAF3501633.1"/>
    <property type="molecule type" value="Genomic_DNA"/>
</dbReference>
<reference evidence="1" key="1">
    <citation type="submission" date="2019-12" db="EMBL/GenBank/DDBJ databases">
        <title>Genome sequencing and annotation of Brassica cretica.</title>
        <authorList>
            <person name="Studholme D.J."/>
            <person name="Sarris P."/>
        </authorList>
    </citation>
    <scope>NUCLEOTIDE SEQUENCE</scope>
    <source>
        <strain evidence="1">PFS-109/04</strain>
        <tissue evidence="1">Leaf</tissue>
    </source>
</reference>
<dbReference type="Proteomes" id="UP000712600">
    <property type="component" value="Unassembled WGS sequence"/>
</dbReference>
<proteinExistence type="predicted"/>
<accession>A0A8S9NKW4</accession>